<evidence type="ECO:0000313" key="1">
    <source>
        <dbReference type="EMBL" id="XPM66048.1"/>
    </source>
</evidence>
<dbReference type="Proteomes" id="UP000095472">
    <property type="component" value="Chromosome"/>
</dbReference>
<organism evidence="1 2">
    <name type="scientific">Desertifilum tharense IPPAS B-1220</name>
    <dbReference type="NCBI Taxonomy" id="1781255"/>
    <lineage>
        <taxon>Bacteria</taxon>
        <taxon>Bacillati</taxon>
        <taxon>Cyanobacteriota</taxon>
        <taxon>Cyanophyceae</taxon>
        <taxon>Desertifilales</taxon>
        <taxon>Desertifilaceae</taxon>
        <taxon>Desertifilum</taxon>
    </lineage>
</organism>
<keyword evidence="2" id="KW-1185">Reference proteome</keyword>
<accession>A0ACD5GYW0</accession>
<name>A0ACD5GYW0_9CYAN</name>
<evidence type="ECO:0000313" key="2">
    <source>
        <dbReference type="Proteomes" id="UP000095472"/>
    </source>
</evidence>
<sequence length="68" mass="7595">MHLVMISLALAIAITIRRSDILTQGTWQQRWERSLFCFLFPPAATGDSLCRSLHGTLGDKCSAFLRDG</sequence>
<gene>
    <name evidence="1" type="ORF">BH720_011635</name>
</gene>
<reference evidence="1 2" key="1">
    <citation type="journal article" date="2016" name="Genome Announc.">
        <title>Draft Genome Sequence of the Thermotolerant Cyanobacterium Desertifilum sp. IPPAS B-1220.</title>
        <authorList>
            <person name="Mironov K.S."/>
            <person name="Sinetova M.A."/>
            <person name="Bolatkhan K."/>
            <person name="Zayadan B.K."/>
            <person name="Ustinova V.V."/>
            <person name="Kupriyanova E.V."/>
            <person name="Skrypnik A.N."/>
            <person name="Gogoleva N.E."/>
            <person name="Gogolev Y.V."/>
            <person name="Los D.A."/>
        </authorList>
    </citation>
    <scope>NUCLEOTIDE SEQUENCE [LARGE SCALE GENOMIC DNA]</scope>
    <source>
        <strain evidence="1 2">IPPAS B-1220</strain>
    </source>
</reference>
<protein>
    <submittedName>
        <fullName evidence="1">Uncharacterized protein</fullName>
    </submittedName>
</protein>
<dbReference type="EMBL" id="CP182909">
    <property type="protein sequence ID" value="XPM66048.1"/>
    <property type="molecule type" value="Genomic_DNA"/>
</dbReference>
<proteinExistence type="predicted"/>